<protein>
    <submittedName>
        <fullName evidence="2">Uncharacterized protein</fullName>
    </submittedName>
</protein>
<dbReference type="EMBL" id="BARS01026887">
    <property type="protein sequence ID" value="GAG05634.1"/>
    <property type="molecule type" value="Genomic_DNA"/>
</dbReference>
<evidence type="ECO:0000313" key="2">
    <source>
        <dbReference type="EMBL" id="GAG05634.1"/>
    </source>
</evidence>
<feature type="non-terminal residue" evidence="2">
    <location>
        <position position="1"/>
    </location>
</feature>
<sequence length="40" mass="4604">QREGEDRESAKPTVKEGGRRLRLWPSLGDRLLEKEARNGL</sequence>
<name>X0UIP2_9ZZZZ</name>
<evidence type="ECO:0000256" key="1">
    <source>
        <dbReference type="SAM" id="MobiDB-lite"/>
    </source>
</evidence>
<organism evidence="2">
    <name type="scientific">marine sediment metagenome</name>
    <dbReference type="NCBI Taxonomy" id="412755"/>
    <lineage>
        <taxon>unclassified sequences</taxon>
        <taxon>metagenomes</taxon>
        <taxon>ecological metagenomes</taxon>
    </lineage>
</organism>
<gene>
    <name evidence="2" type="ORF">S01H1_42300</name>
</gene>
<comment type="caution">
    <text evidence="2">The sequence shown here is derived from an EMBL/GenBank/DDBJ whole genome shotgun (WGS) entry which is preliminary data.</text>
</comment>
<proteinExistence type="predicted"/>
<dbReference type="AlphaFoldDB" id="X0UIP2"/>
<feature type="compositionally biased region" description="Basic and acidic residues" evidence="1">
    <location>
        <begin position="1"/>
        <end position="19"/>
    </location>
</feature>
<accession>X0UIP2</accession>
<feature type="region of interest" description="Disordered" evidence="1">
    <location>
        <begin position="1"/>
        <end position="21"/>
    </location>
</feature>
<reference evidence="2" key="1">
    <citation type="journal article" date="2014" name="Front. Microbiol.">
        <title>High frequency of phylogenetically diverse reductive dehalogenase-homologous genes in deep subseafloor sedimentary metagenomes.</title>
        <authorList>
            <person name="Kawai M."/>
            <person name="Futagami T."/>
            <person name="Toyoda A."/>
            <person name="Takaki Y."/>
            <person name="Nishi S."/>
            <person name="Hori S."/>
            <person name="Arai W."/>
            <person name="Tsubouchi T."/>
            <person name="Morono Y."/>
            <person name="Uchiyama I."/>
            <person name="Ito T."/>
            <person name="Fujiyama A."/>
            <person name="Inagaki F."/>
            <person name="Takami H."/>
        </authorList>
    </citation>
    <scope>NUCLEOTIDE SEQUENCE</scope>
    <source>
        <strain evidence="2">Expedition CK06-06</strain>
    </source>
</reference>